<dbReference type="InterPro" id="IPR022270">
    <property type="entry name" value="Blh_diox"/>
</dbReference>
<dbReference type="HAMAP" id="MF_02093">
    <property type="entry name" value="Beta_carotene_diox"/>
    <property type="match status" value="1"/>
</dbReference>
<comment type="caution">
    <text evidence="2">The sequence shown here is derived from an EMBL/GenBank/DDBJ whole genome shotgun (WGS) entry which is preliminary data.</text>
</comment>
<keyword evidence="3" id="KW-1185">Reference proteome</keyword>
<keyword evidence="1" id="KW-1133">Transmembrane helix</keyword>
<organism evidence="2 3">
    <name type="scientific">Glaciecola petra</name>
    <dbReference type="NCBI Taxonomy" id="3075602"/>
    <lineage>
        <taxon>Bacteria</taxon>
        <taxon>Pseudomonadati</taxon>
        <taxon>Pseudomonadota</taxon>
        <taxon>Gammaproteobacteria</taxon>
        <taxon>Alteromonadales</taxon>
        <taxon>Alteromonadaceae</taxon>
        <taxon>Glaciecola</taxon>
    </lineage>
</organism>
<feature type="transmembrane region" description="Helical" evidence="1">
    <location>
        <begin position="148"/>
        <end position="170"/>
    </location>
</feature>
<comment type="similarity">
    <text evidence="1">Belongs to the Brp/Blh beta-carotene diooxygenase family.</text>
</comment>
<feature type="transmembrane region" description="Helical" evidence="1">
    <location>
        <begin position="9"/>
        <end position="27"/>
    </location>
</feature>
<feature type="binding site" evidence="1">
    <location>
        <position position="213"/>
    </location>
    <ligand>
        <name>Fe cation</name>
        <dbReference type="ChEBI" id="CHEBI:24875"/>
    </ligand>
</feature>
<sequence length="293" mass="32442">MPNNSVSKFYSTSVALVFIMLAFNVALPDTVAALLFLLAIITIGIPHGALDFYIAKGLKTKPSIQWQVAFLGLYVFVTLISISIWLMFPAFGLSVFLLISVYHFSSDWAKLLPKKIALAFAAVVLCAPSLVYKASIIESFTKLLVPEAHATLISLAMQLLAILSFVFLLVQIKKLSKELRKIKWQIIEIMGLLLSAVLLPPLVHFVLYFCLLHSAKHWLAVSQSLDLNFKGMVLISAPIVLATVVGGSLAWWLLPNSAPMTDILRLVFIGLFGLTVAHMVLIDVWQRQQSLQH</sequence>
<feature type="binding site" evidence="1">
    <location>
        <position position="217"/>
    </location>
    <ligand>
        <name>Fe cation</name>
        <dbReference type="ChEBI" id="CHEBI:24875"/>
    </ligand>
</feature>
<dbReference type="Proteomes" id="UP001253545">
    <property type="component" value="Unassembled WGS sequence"/>
</dbReference>
<dbReference type="NCBIfam" id="TIGR03753">
    <property type="entry name" value="blh_monoox"/>
    <property type="match status" value="1"/>
</dbReference>
<evidence type="ECO:0000313" key="3">
    <source>
        <dbReference type="Proteomes" id="UP001253545"/>
    </source>
</evidence>
<reference evidence="2 3" key="1">
    <citation type="submission" date="2023-09" db="EMBL/GenBank/DDBJ databases">
        <authorList>
            <person name="Rey-Velasco X."/>
        </authorList>
    </citation>
    <scope>NUCLEOTIDE SEQUENCE [LARGE SCALE GENOMIC DNA]</scope>
    <source>
        <strain evidence="2 3">P117</strain>
    </source>
</reference>
<feature type="binding site" evidence="1">
    <location>
        <position position="103"/>
    </location>
    <ligand>
        <name>Fe cation</name>
        <dbReference type="ChEBI" id="CHEBI:24875"/>
    </ligand>
</feature>
<dbReference type="EMBL" id="JAVRHX010000001">
    <property type="protein sequence ID" value="MDT0594744.1"/>
    <property type="molecule type" value="Genomic_DNA"/>
</dbReference>
<dbReference type="Pfam" id="PF15461">
    <property type="entry name" value="BCD"/>
    <property type="match status" value="1"/>
</dbReference>
<comment type="cofactor">
    <cofactor evidence="1">
        <name>Fe(2+)</name>
        <dbReference type="ChEBI" id="CHEBI:29033"/>
    </cofactor>
</comment>
<protein>
    <recommendedName>
        <fullName evidence="1">Probable beta-carotene 15,15'-dioxygenase</fullName>
        <ecNumber evidence="1">1.13.11.63</ecNumber>
    </recommendedName>
</protein>
<keyword evidence="1" id="KW-0472">Membrane</keyword>
<dbReference type="EC" id="1.13.11.63" evidence="1"/>
<dbReference type="RefSeq" id="WP_311368203.1">
    <property type="nucleotide sequence ID" value="NZ_JAVRHX010000001.1"/>
</dbReference>
<gene>
    <name evidence="2" type="ORF">RM552_07830</name>
</gene>
<comment type="catalytic activity">
    <reaction evidence="1">
        <text>all-trans-beta-carotene + O2 = 2 all-trans-retinal</text>
        <dbReference type="Rhea" id="RHEA:32887"/>
        <dbReference type="ChEBI" id="CHEBI:15379"/>
        <dbReference type="ChEBI" id="CHEBI:17579"/>
        <dbReference type="ChEBI" id="CHEBI:17898"/>
        <dbReference type="EC" id="1.13.11.63"/>
    </reaction>
</comment>
<keyword evidence="1" id="KW-0560">Oxidoreductase</keyword>
<feature type="transmembrane region" description="Helical" evidence="1">
    <location>
        <begin position="66"/>
        <end position="85"/>
    </location>
</feature>
<keyword evidence="1" id="KW-1003">Cell membrane</keyword>
<feature type="binding site" evidence="1">
    <location>
        <position position="47"/>
    </location>
    <ligand>
        <name>Fe cation</name>
        <dbReference type="ChEBI" id="CHEBI:24875"/>
    </ligand>
</feature>
<accession>A0ABU2ZR04</accession>
<feature type="transmembrane region" description="Helical" evidence="1">
    <location>
        <begin position="266"/>
        <end position="285"/>
    </location>
</feature>
<name>A0ABU2ZR04_9ALTE</name>
<evidence type="ECO:0000313" key="2">
    <source>
        <dbReference type="EMBL" id="MDT0594744.1"/>
    </source>
</evidence>
<comment type="subcellular location">
    <subcellularLocation>
        <location evidence="1">Cell membrane</location>
        <topology evidence="1">Multi-pass membrane protein</topology>
    </subcellularLocation>
</comment>
<feature type="transmembrane region" description="Helical" evidence="1">
    <location>
        <begin position="235"/>
        <end position="254"/>
    </location>
</feature>
<proteinExistence type="inferred from homology"/>
<feature type="transmembrane region" description="Helical" evidence="1">
    <location>
        <begin position="33"/>
        <end position="54"/>
    </location>
</feature>
<feature type="transmembrane region" description="Helical" evidence="1">
    <location>
        <begin position="116"/>
        <end position="136"/>
    </location>
</feature>
<keyword evidence="1" id="KW-0479">Metal-binding</keyword>
<keyword evidence="1" id="KW-0408">Iron</keyword>
<feature type="transmembrane region" description="Helical" evidence="1">
    <location>
        <begin position="191"/>
        <end position="215"/>
    </location>
</feature>
<keyword evidence="1" id="KW-0223">Dioxygenase</keyword>
<evidence type="ECO:0000256" key="1">
    <source>
        <dbReference type="HAMAP-Rule" id="MF_02093"/>
    </source>
</evidence>
<comment type="function">
    <text evidence="1">Catalyzes the cleavage of beta-carotene at its central double bond (15,15') to yield two molecules of all-trans-retinal.</text>
</comment>
<keyword evidence="1" id="KW-0812">Transmembrane</keyword>